<evidence type="ECO:0000256" key="1">
    <source>
        <dbReference type="ARBA" id="ARBA00008779"/>
    </source>
</evidence>
<dbReference type="Pfam" id="PF00884">
    <property type="entry name" value="Sulfatase"/>
    <property type="match status" value="1"/>
</dbReference>
<evidence type="ECO:0000256" key="3">
    <source>
        <dbReference type="SAM" id="SignalP"/>
    </source>
</evidence>
<dbReference type="AlphaFoldDB" id="A0AAE2SFR4"/>
<dbReference type="InterPro" id="IPR017850">
    <property type="entry name" value="Alkaline_phosphatase_core_sf"/>
</dbReference>
<dbReference type="PROSITE" id="PS00523">
    <property type="entry name" value="SULFATASE_1"/>
    <property type="match status" value="1"/>
</dbReference>
<dbReference type="CDD" id="cd16145">
    <property type="entry name" value="ARS_like"/>
    <property type="match status" value="1"/>
</dbReference>
<evidence type="ECO:0000256" key="2">
    <source>
        <dbReference type="ARBA" id="ARBA00022801"/>
    </source>
</evidence>
<feature type="chain" id="PRO_5041898248" evidence="3">
    <location>
        <begin position="20"/>
        <end position="676"/>
    </location>
</feature>
<dbReference type="RefSeq" id="WP_309490674.1">
    <property type="nucleotide sequence ID" value="NZ_JAENIG010000010.1"/>
</dbReference>
<keyword evidence="3" id="KW-0732">Signal</keyword>
<dbReference type="GO" id="GO:0016787">
    <property type="term" value="F:hydrolase activity"/>
    <property type="evidence" value="ECO:0007669"/>
    <property type="project" value="UniProtKB-KW"/>
</dbReference>
<dbReference type="InterPro" id="IPR000917">
    <property type="entry name" value="Sulfatase_N"/>
</dbReference>
<accession>A0AAE2SFR4</accession>
<dbReference type="PANTHER" id="PTHR43751:SF3">
    <property type="entry name" value="SULFATASE N-TERMINAL DOMAIN-CONTAINING PROTEIN"/>
    <property type="match status" value="1"/>
</dbReference>
<evidence type="ECO:0000313" key="6">
    <source>
        <dbReference type="Proteomes" id="UP000634206"/>
    </source>
</evidence>
<dbReference type="Gene3D" id="2.60.120.380">
    <property type="match status" value="1"/>
</dbReference>
<dbReference type="InterPro" id="IPR024607">
    <property type="entry name" value="Sulfatase_CS"/>
</dbReference>
<feature type="domain" description="Sulfatase N-terminal" evidence="4">
    <location>
        <begin position="23"/>
        <end position="407"/>
    </location>
</feature>
<keyword evidence="2" id="KW-0378">Hydrolase</keyword>
<reference evidence="5" key="1">
    <citation type="submission" date="2021-01" db="EMBL/GenBank/DDBJ databases">
        <title>Modified the classification status of verrucomicrobia.</title>
        <authorList>
            <person name="Feng X."/>
        </authorList>
    </citation>
    <scope>NUCLEOTIDE SEQUENCE</scope>
    <source>
        <strain evidence="5">5K15</strain>
    </source>
</reference>
<comment type="similarity">
    <text evidence="1">Belongs to the sulfatase family.</text>
</comment>
<keyword evidence="6" id="KW-1185">Reference proteome</keyword>
<organism evidence="5 6">
    <name type="scientific">Oceaniferula flava</name>
    <dbReference type="NCBI Taxonomy" id="2800421"/>
    <lineage>
        <taxon>Bacteria</taxon>
        <taxon>Pseudomonadati</taxon>
        <taxon>Verrucomicrobiota</taxon>
        <taxon>Verrucomicrobiia</taxon>
        <taxon>Verrucomicrobiales</taxon>
        <taxon>Verrucomicrobiaceae</taxon>
        <taxon>Oceaniferula</taxon>
    </lineage>
</organism>
<feature type="signal peptide" evidence="3">
    <location>
        <begin position="1"/>
        <end position="19"/>
    </location>
</feature>
<dbReference type="PANTHER" id="PTHR43751">
    <property type="entry name" value="SULFATASE"/>
    <property type="match status" value="1"/>
</dbReference>
<name>A0AAE2SFR4_9BACT</name>
<comment type="caution">
    <text evidence="5">The sequence shown here is derived from an EMBL/GenBank/DDBJ whole genome shotgun (WGS) entry which is preliminary data.</text>
</comment>
<proteinExistence type="inferred from homology"/>
<dbReference type="InterPro" id="IPR052701">
    <property type="entry name" value="GAG_Ulvan_Degrading_Sulfatases"/>
</dbReference>
<gene>
    <name evidence="5" type="ORF">JIN83_13885</name>
</gene>
<evidence type="ECO:0000259" key="4">
    <source>
        <dbReference type="Pfam" id="PF00884"/>
    </source>
</evidence>
<sequence>MKSIKTFFLCTLLASPLTAADKPNILFILCDDLGYGDIGVFNQKAREKADEADKPWFSTPNIDQLAADGIQLRAHYVAAPVCAPSRASLFAGQHQGNAAIRNNQFDKALPNQPTLASTLKQAGYHTALIGKWGLQGKGKNPSSWPAYPTKRGFDYFLGGVRHKDGHEHYPADLIHFKKRAEVWEQNQEIGAKLKGCYTTDLFTAASKKWLIEHQQTSPDQPFFLFLSYDTPHAATQIATMPYPKGLGVKGGMQWLGKDGKMINTASNKPDSYIHPDYSERKYDHDNDPSTPLQPWTEVAKRYASSIRRIDNSVADLLQTIKDLGVDQNTVVIFSSDHGPSKESYIEQPLKPGFFDSFGPFTGIKRDCWEGGIRPGALARWPGVIKAGSITQSPSQMHDWMATLCDIAKAPTPAVTDGVSLLPTLTGKGQQQPSSIYVEYYEHKKTPAYPEFPAARRNAKRGQMQVVREGNLKAIRYNVETASTPFMVFDVVKDPQESTNLAGQKGIPSQFHWLTASARLHGTNKSAKRPYDGLAIPAIDAAQAPQLVRQSIEGKFPYAIRISDPSVPSESVKTLNTKAITGNTQFTGAIKVNQQGRYQFSLPKGVRGVLRIHGIVVADTDSAESNQRGGKLNLTEGLHPFTLSVRTSGQAVESALLWKTPGTQEAAAIPAEALTAK</sequence>
<dbReference type="Gene3D" id="3.40.720.10">
    <property type="entry name" value="Alkaline Phosphatase, subunit A"/>
    <property type="match status" value="1"/>
</dbReference>
<dbReference type="Proteomes" id="UP000634206">
    <property type="component" value="Unassembled WGS sequence"/>
</dbReference>
<dbReference type="EMBL" id="JAENIG010000010">
    <property type="protein sequence ID" value="MBK1856059.1"/>
    <property type="molecule type" value="Genomic_DNA"/>
</dbReference>
<protein>
    <submittedName>
        <fullName evidence="5">Arylsulfatase</fullName>
    </submittedName>
</protein>
<dbReference type="SUPFAM" id="SSF53649">
    <property type="entry name" value="Alkaline phosphatase-like"/>
    <property type="match status" value="1"/>
</dbReference>
<evidence type="ECO:0000313" key="5">
    <source>
        <dbReference type="EMBL" id="MBK1856059.1"/>
    </source>
</evidence>